<organism evidence="1 2">
    <name type="scientific">Metarhizobium album</name>
    <dbReference type="NCBI Taxonomy" id="2182425"/>
    <lineage>
        <taxon>Bacteria</taxon>
        <taxon>Pseudomonadati</taxon>
        <taxon>Pseudomonadota</taxon>
        <taxon>Alphaproteobacteria</taxon>
        <taxon>Hyphomicrobiales</taxon>
        <taxon>Rhizobiaceae</taxon>
        <taxon>Metarhizobium</taxon>
    </lineage>
</organism>
<dbReference type="RefSeq" id="WP_109461503.1">
    <property type="nucleotide sequence ID" value="NZ_QFBC01000018.1"/>
</dbReference>
<evidence type="ECO:0000313" key="1">
    <source>
        <dbReference type="EMBL" id="PWE53169.1"/>
    </source>
</evidence>
<dbReference type="AlphaFoldDB" id="A0A2U2DIP5"/>
<gene>
    <name evidence="1" type="ORF">DEM27_27775</name>
</gene>
<name>A0A2U2DIP5_9HYPH</name>
<sequence>MKILFHVDPIATKSPIEGSKMAGRAIVDVAAGYEFDSNTFGKLLLDAFVDRYITFKQAGSTLDLAAVGRPRTFGVSLTTSSMIS</sequence>
<proteinExistence type="predicted"/>
<evidence type="ECO:0000313" key="2">
    <source>
        <dbReference type="Proteomes" id="UP000245252"/>
    </source>
</evidence>
<keyword evidence="2" id="KW-1185">Reference proteome</keyword>
<accession>A0A2U2DIP5</accession>
<dbReference type="EMBL" id="QFBC01000018">
    <property type="protein sequence ID" value="PWE53169.1"/>
    <property type="molecule type" value="Genomic_DNA"/>
</dbReference>
<comment type="caution">
    <text evidence="1">The sequence shown here is derived from an EMBL/GenBank/DDBJ whole genome shotgun (WGS) entry which is preliminary data.</text>
</comment>
<dbReference type="Proteomes" id="UP000245252">
    <property type="component" value="Unassembled WGS sequence"/>
</dbReference>
<reference evidence="1 2" key="1">
    <citation type="submission" date="2018-05" db="EMBL/GenBank/DDBJ databases">
        <title>The draft genome of strain NS-104.</title>
        <authorList>
            <person name="Hang P."/>
            <person name="Jiang J."/>
        </authorList>
    </citation>
    <scope>NUCLEOTIDE SEQUENCE [LARGE SCALE GENOMIC DNA]</scope>
    <source>
        <strain evidence="1 2">NS-104</strain>
    </source>
</reference>
<protein>
    <submittedName>
        <fullName evidence="1">Uncharacterized protein</fullName>
    </submittedName>
</protein>